<dbReference type="RefSeq" id="WP_107326298.1">
    <property type="nucleotide sequence ID" value="NZ_PZKF01000105.1"/>
</dbReference>
<evidence type="ECO:0000256" key="4">
    <source>
        <dbReference type="ARBA" id="ARBA00023002"/>
    </source>
</evidence>
<dbReference type="GO" id="GO:0009055">
    <property type="term" value="F:electron transfer activity"/>
    <property type="evidence" value="ECO:0007669"/>
    <property type="project" value="InterPro"/>
</dbReference>
<gene>
    <name evidence="9" type="ORF">C5F46_16055</name>
</gene>
<evidence type="ECO:0000313" key="9">
    <source>
        <dbReference type="EMBL" id="PTE12842.1"/>
    </source>
</evidence>
<dbReference type="Proteomes" id="UP000241899">
    <property type="component" value="Unassembled WGS sequence"/>
</dbReference>
<proteinExistence type="predicted"/>
<evidence type="ECO:0000259" key="8">
    <source>
        <dbReference type="PROSITE" id="PS51007"/>
    </source>
</evidence>
<organism evidence="9 10">
    <name type="scientific">Phaeovulum veldkampii DSM 11550</name>
    <dbReference type="NCBI Taxonomy" id="1185920"/>
    <lineage>
        <taxon>Bacteria</taxon>
        <taxon>Pseudomonadati</taxon>
        <taxon>Pseudomonadota</taxon>
        <taxon>Alphaproteobacteria</taxon>
        <taxon>Rhodobacterales</taxon>
        <taxon>Paracoccaceae</taxon>
        <taxon>Phaeovulum</taxon>
    </lineage>
</organism>
<evidence type="ECO:0000256" key="3">
    <source>
        <dbReference type="ARBA" id="ARBA00022723"/>
    </source>
</evidence>
<evidence type="ECO:0000256" key="2">
    <source>
        <dbReference type="ARBA" id="ARBA00022617"/>
    </source>
</evidence>
<dbReference type="GO" id="GO:0030313">
    <property type="term" value="C:cell envelope"/>
    <property type="evidence" value="ECO:0007669"/>
    <property type="project" value="UniProtKB-SubCell"/>
</dbReference>
<accession>A0A2T4J4L4</accession>
<dbReference type="InterPro" id="IPR036909">
    <property type="entry name" value="Cyt_c-like_dom_sf"/>
</dbReference>
<comment type="subcellular location">
    <subcellularLocation>
        <location evidence="1">Cell envelope</location>
    </subcellularLocation>
</comment>
<protein>
    <submittedName>
        <fullName evidence="9">Cytochrome-c peroxidase</fullName>
    </submittedName>
</protein>
<feature type="compositionally biased region" description="Basic and acidic residues" evidence="7">
    <location>
        <begin position="58"/>
        <end position="72"/>
    </location>
</feature>
<keyword evidence="3 6" id="KW-0479">Metal-binding</keyword>
<keyword evidence="2 6" id="KW-0349">Heme</keyword>
<dbReference type="GO" id="GO:0004130">
    <property type="term" value="F:cytochrome-c peroxidase activity"/>
    <property type="evidence" value="ECO:0007669"/>
    <property type="project" value="TreeGrafter"/>
</dbReference>
<feature type="domain" description="Cytochrome c" evidence="8">
    <location>
        <begin position="9"/>
        <end position="126"/>
    </location>
</feature>
<evidence type="ECO:0000256" key="7">
    <source>
        <dbReference type="SAM" id="MobiDB-lite"/>
    </source>
</evidence>
<evidence type="ECO:0000256" key="1">
    <source>
        <dbReference type="ARBA" id="ARBA00004196"/>
    </source>
</evidence>
<sequence length="414" mass="43824">ADFPPHSRAEIELGQLLFWDAELSGNRNIACASCHHPRFGTSDGVSLGIGEGGTGLGPERRAIPENHPEQRIPRNSPALWNVGARGFTALFADGRIEVDRARPQGFRTPMEDEMVAGFASLLSAQTMFPVLSNDEMAGHYDENKISTLVRQGRITGPDGAWAALAARVAAIPDYAERFGAAYPEIAAGRAIGFTDISNAIAAYMTFDFRSDQAPFDALLRGEAALEPRAQAGMALFYGKAGCATCHSGALLTDMRFHAMGEPQIGPGKAERFENHQRDTGRQRVSNDPADAFAFRTPSLRNVTLTAPYGHAGAYVDLAGYLRQHLDAGATLAGYRLGNALLPVLDTDKPDLAPGPAGADFTAIAAAVSTAPAALSDAEIADLVAFLTALEDPVAKAGGRMAPPDSVPSGLRLDR</sequence>
<dbReference type="Pfam" id="PF03150">
    <property type="entry name" value="CCP_MauG"/>
    <property type="match status" value="1"/>
</dbReference>
<feature type="non-terminal residue" evidence="9">
    <location>
        <position position="1"/>
    </location>
</feature>
<comment type="caution">
    <text evidence="9">The sequence shown here is derived from an EMBL/GenBank/DDBJ whole genome shotgun (WGS) entry which is preliminary data.</text>
</comment>
<dbReference type="PANTHER" id="PTHR30600">
    <property type="entry name" value="CYTOCHROME C PEROXIDASE-RELATED"/>
    <property type="match status" value="1"/>
</dbReference>
<evidence type="ECO:0000256" key="6">
    <source>
        <dbReference type="PROSITE-ProRule" id="PRU00433"/>
    </source>
</evidence>
<reference evidence="9 10" key="1">
    <citation type="submission" date="2018-03" db="EMBL/GenBank/DDBJ databases">
        <title>Rhodobacter veldkampii.</title>
        <authorList>
            <person name="Meyer T.E."/>
            <person name="Miller S."/>
            <person name="Lodha T."/>
            <person name="Gandham S."/>
            <person name="Chintalapati S."/>
            <person name="Chintalapati V.R."/>
        </authorList>
    </citation>
    <scope>NUCLEOTIDE SEQUENCE [LARGE SCALE GENOMIC DNA]</scope>
    <source>
        <strain evidence="9 10">DSM 11550</strain>
    </source>
</reference>
<name>A0A2T4J4L4_9RHOB</name>
<keyword evidence="5 6" id="KW-0408">Iron</keyword>
<dbReference type="InterPro" id="IPR051395">
    <property type="entry name" value="Cytochrome_c_Peroxidase/MauG"/>
</dbReference>
<feature type="compositionally biased region" description="Gly residues" evidence="7">
    <location>
        <begin position="47"/>
        <end position="56"/>
    </location>
</feature>
<dbReference type="AlphaFoldDB" id="A0A2T4J4L4"/>
<dbReference type="PROSITE" id="PS51007">
    <property type="entry name" value="CYTC"/>
    <property type="match status" value="2"/>
</dbReference>
<evidence type="ECO:0000256" key="5">
    <source>
        <dbReference type="ARBA" id="ARBA00023004"/>
    </source>
</evidence>
<feature type="region of interest" description="Disordered" evidence="7">
    <location>
        <begin position="45"/>
        <end position="76"/>
    </location>
</feature>
<dbReference type="SUPFAM" id="SSF46626">
    <property type="entry name" value="Cytochrome c"/>
    <property type="match status" value="2"/>
</dbReference>
<dbReference type="EMBL" id="PZKF01000105">
    <property type="protein sequence ID" value="PTE12842.1"/>
    <property type="molecule type" value="Genomic_DNA"/>
</dbReference>
<dbReference type="OrthoDB" id="9805202at2"/>
<dbReference type="InterPro" id="IPR009056">
    <property type="entry name" value="Cyt_c-like_dom"/>
</dbReference>
<dbReference type="InterPro" id="IPR004852">
    <property type="entry name" value="Di-haem_cyt_c_peroxidsae"/>
</dbReference>
<feature type="domain" description="Cytochrome c" evidence="8">
    <location>
        <begin position="227"/>
        <end position="390"/>
    </location>
</feature>
<dbReference type="GO" id="GO:0046872">
    <property type="term" value="F:metal ion binding"/>
    <property type="evidence" value="ECO:0007669"/>
    <property type="project" value="UniProtKB-KW"/>
</dbReference>
<keyword evidence="4" id="KW-0560">Oxidoreductase</keyword>
<evidence type="ECO:0000313" key="10">
    <source>
        <dbReference type="Proteomes" id="UP000241899"/>
    </source>
</evidence>
<keyword evidence="9" id="KW-0575">Peroxidase</keyword>
<keyword evidence="10" id="KW-1185">Reference proteome</keyword>
<dbReference type="GO" id="GO:0020037">
    <property type="term" value="F:heme binding"/>
    <property type="evidence" value="ECO:0007669"/>
    <property type="project" value="InterPro"/>
</dbReference>
<dbReference type="Gene3D" id="1.10.760.10">
    <property type="entry name" value="Cytochrome c-like domain"/>
    <property type="match status" value="2"/>
</dbReference>